<dbReference type="OrthoDB" id="3646968at2759"/>
<sequence>METARMDPRWRMERPWARKRSTVQKVTKNSAMSDASESAPAQEESITLLQEQLPGHESAILENTTELENVTPAEDATPPYTEIEQSRPASSSASSVRSSLSGKTIYEPQFENYDHATANAKDIERLRNFIQYVLTIDYDVETATSDLPPADRQYFLQLGRQLLNLSGESTREQQRLKLACEKLKLPAHTVMSMIKRFRGHAESSQGVFDQDLLEYGKGEGDAVLATRLCLDKYVLVPKVVTRKKDRKALWRGNKGVWEASF</sequence>
<name>A0A8H6VKP3_9PEZI</name>
<evidence type="ECO:0000256" key="1">
    <source>
        <dbReference type="SAM" id="MobiDB-lite"/>
    </source>
</evidence>
<feature type="compositionally biased region" description="Low complexity" evidence="1">
    <location>
        <begin position="86"/>
        <end position="100"/>
    </location>
</feature>
<reference evidence="2" key="1">
    <citation type="submission" date="2020-04" db="EMBL/GenBank/DDBJ databases">
        <title>Draft genome resource of the tomato pathogen Pseudocercospora fuligena.</title>
        <authorList>
            <person name="Zaccaron A."/>
        </authorList>
    </citation>
    <scope>NUCLEOTIDE SEQUENCE</scope>
    <source>
        <strain evidence="2">PF001</strain>
    </source>
</reference>
<keyword evidence="3" id="KW-1185">Reference proteome</keyword>
<feature type="region of interest" description="Disordered" evidence="1">
    <location>
        <begin position="1"/>
        <end position="50"/>
    </location>
</feature>
<dbReference type="AlphaFoldDB" id="A0A8H6VKP3"/>
<proteinExistence type="predicted"/>
<organism evidence="2 3">
    <name type="scientific">Pseudocercospora fuligena</name>
    <dbReference type="NCBI Taxonomy" id="685502"/>
    <lineage>
        <taxon>Eukaryota</taxon>
        <taxon>Fungi</taxon>
        <taxon>Dikarya</taxon>
        <taxon>Ascomycota</taxon>
        <taxon>Pezizomycotina</taxon>
        <taxon>Dothideomycetes</taxon>
        <taxon>Dothideomycetidae</taxon>
        <taxon>Mycosphaerellales</taxon>
        <taxon>Mycosphaerellaceae</taxon>
        <taxon>Pseudocercospora</taxon>
    </lineage>
</organism>
<feature type="compositionally biased region" description="Polar residues" evidence="1">
    <location>
        <begin position="23"/>
        <end position="36"/>
    </location>
</feature>
<gene>
    <name evidence="2" type="ORF">HII31_02629</name>
</gene>
<feature type="compositionally biased region" description="Basic and acidic residues" evidence="1">
    <location>
        <begin position="1"/>
        <end position="16"/>
    </location>
</feature>
<protein>
    <submittedName>
        <fullName evidence="2">Uncharacterized protein</fullName>
    </submittedName>
</protein>
<accession>A0A8H6VKP3</accession>
<dbReference type="Proteomes" id="UP000660729">
    <property type="component" value="Unassembled WGS sequence"/>
</dbReference>
<dbReference type="EMBL" id="JABCIY010000032">
    <property type="protein sequence ID" value="KAF7196003.1"/>
    <property type="molecule type" value="Genomic_DNA"/>
</dbReference>
<evidence type="ECO:0000313" key="2">
    <source>
        <dbReference type="EMBL" id="KAF7196003.1"/>
    </source>
</evidence>
<comment type="caution">
    <text evidence="2">The sequence shown here is derived from an EMBL/GenBank/DDBJ whole genome shotgun (WGS) entry which is preliminary data.</text>
</comment>
<evidence type="ECO:0000313" key="3">
    <source>
        <dbReference type="Proteomes" id="UP000660729"/>
    </source>
</evidence>
<feature type="region of interest" description="Disordered" evidence="1">
    <location>
        <begin position="64"/>
        <end position="100"/>
    </location>
</feature>